<dbReference type="Proteomes" id="UP000239560">
    <property type="component" value="Unassembled WGS sequence"/>
</dbReference>
<dbReference type="GO" id="GO:0005634">
    <property type="term" value="C:nucleus"/>
    <property type="evidence" value="ECO:0007669"/>
    <property type="project" value="InterPro"/>
</dbReference>
<evidence type="ECO:0000313" key="5">
    <source>
        <dbReference type="EMBL" id="PRQ74122.1"/>
    </source>
</evidence>
<evidence type="ECO:0000259" key="2">
    <source>
        <dbReference type="Pfam" id="PF03178"/>
    </source>
</evidence>
<dbReference type="Proteomes" id="UP000199069">
    <property type="component" value="Unassembled WGS sequence"/>
</dbReference>
<proteinExistence type="predicted"/>
<sequence length="1587" mass="169808">MAPLTAIHRSAVPPSGASLAVSCTLAPPSPNSNARRARGHLVTARNNVVRVYEVVENGSAGEQTLPTPSSSSRRFTLSHLITRRLPGTITAIEAVKTLSTKRDGCERLLVAFEYAKMSLMEWSEEAHDLVPVSLHTFEKLPQVDDSRPTLLAVDPTPPISSTSSSSTSLTRLAALLLPTNTGGDGTLALLPFFGEELDWEGLGLQDARAADDSEELGIPYAPSHLLPLAALTASSTHATTSLTSAARSSTLPSASTSIASNAFTATSTGPPPIRNVSSISFLPGFTEPTLAILYAPEQSWAGRVEHLQTNFLVSLVTLSPALKRDPGEKGAGGEEEPPTRAVVISTSPSLPYTSLSLHPTPYPSPLPLGGTLVLTSNSILHVDQSGRIVGVKANHWAGRDWPAGPTARKPPGMEDDARLDPSLGERGEGLEGAAVEFLSPLSPAHDGEGEVPRALVWCRSGAVLQLSFTLTGRAVSALKLEKVADAGAVAGGGSSVLRRLEGAGAEGEGEGAVFVGSETGSSAVVRWTRGGAQRQVEKREEERNGAVDGMELEDEDDIYGDSTTSSSAPSAPAQQTPFSLPSFRRLAPTPSTTSAPSSTGTADDRFRLEVCDTVQGYGAVRGLVSGLVDDESPAEIVAATGAGKTAGLTIFRRQIYPTSRRALHLPSTAAPPTDPSLEPSAFVPTVGLWRLKLAPRVMGEGEGREEVWVGSDKERSLFYRPFPGSTPATTAALQLVHEEPDVSTLAAFTMAGGQVVVTVSREAINLYDQDLNALQNLALPVPLHAVAHHPHVTSTSSHLVIHAPSTATGGARARTTPLIYHLDASTLQLLPLDSVLPANEADDTRLGKRAAVFRDQLDLVPLARPAAKKAKKQVNGGGVIALDAMEEDEEDLYGGSAKVETKANGVNGTSEAAPGGEVEMDRVVRLQEMGGGAQDRWEWLAEVDAKGDLKIRLLPSGTEIFSSSAVTLLPEVIEDGVEDRLIADNIDQDDVKVERVFVANIGRNGREKVHLMILLTSGQLAVYEAFPSLSAVPDSFAPTSDASSPSPPRLAARFVKTLVRHLPSAPLRRKGAAAASDLPSPRRDFLPFSSIGGHAGVFLSGEEAFWLLKGDHGPARCFESSDRGVYGVVELGGGQQQDERGGPVEGDELAMQTREGLSIARLPPALSLDTVIPYTHIPKDRVYGHLAFDLDSGMYVGATLHRTRFVAFDEEGNPLWKEHAPELLEPMNYRSTLELLVPGSWQAIHGHEFRQNEFVTSMKSVSLASKSTRTGTRDFIAVGTAIHRAEDLATRGGIYVFEVVQINPHPATPHLDHQLRLLFFEDAKAAVNNVCDLNGYLFLSMGQKLYARAFEQDEFLLAVGFLDVGVHVTSLTALKNFLLIGDEQQSISLVAFQEDPYKLVMLGRDYRPSRVEGSNFIVNEGKVAFVSNDDKGVLRLFEYDPTNIASHAGQRLMCRTEYHAGAESIASTLFAKHLPNEDAKQSGILYGGLDGSLFTLVPVRDAVFRRLQSLQTLMSRYVLHFGGLNPRAYRIVKNDTVSRAIVKGILDGDLLAALEMLPLERQVELAEAVGTDADTVLANLRNLRGFE</sequence>
<reference evidence="4 6" key="1">
    <citation type="submission" date="2015-07" db="EMBL/GenBank/DDBJ databases">
        <authorList>
            <person name="Cajimat M.N.B."/>
            <person name="Milazzo M.L."/>
            <person name="Fulhorst C.F."/>
        </authorList>
    </citation>
    <scope>NUCLEOTIDE SEQUENCE [LARGE SCALE GENOMIC DNA]</scope>
    <source>
        <strain evidence="4">Single colony</strain>
    </source>
</reference>
<dbReference type="Gene3D" id="2.130.10.10">
    <property type="entry name" value="YVTN repeat-like/Quinoprotein amine dehydrogenase"/>
    <property type="match status" value="2"/>
</dbReference>
<evidence type="ECO:0000313" key="6">
    <source>
        <dbReference type="Proteomes" id="UP000199069"/>
    </source>
</evidence>
<keyword evidence="6" id="KW-1185">Reference proteome</keyword>
<dbReference type="InterPro" id="IPR050358">
    <property type="entry name" value="RSE1/DDB1/CFT1"/>
</dbReference>
<evidence type="ECO:0000313" key="7">
    <source>
        <dbReference type="Proteomes" id="UP000239560"/>
    </source>
</evidence>
<evidence type="ECO:0000313" key="4">
    <source>
        <dbReference type="EMBL" id="CTR07219.1"/>
    </source>
</evidence>
<dbReference type="OrthoDB" id="6109at2759"/>
<dbReference type="EMBL" id="LCTV02000006">
    <property type="protein sequence ID" value="PRQ74122.1"/>
    <property type="molecule type" value="Genomic_DNA"/>
</dbReference>
<reference evidence="5 7" key="2">
    <citation type="journal article" date="2018" name="Elife">
        <title>Functional genomics of lipid metabolism in the oleaginous yeast Rhodosporidium toruloides.</title>
        <authorList>
            <person name="Coradetti S.T."/>
            <person name="Pinel D."/>
            <person name="Geiselman G."/>
            <person name="Ito M."/>
            <person name="Mondo S."/>
            <person name="Reilly M.C."/>
            <person name="Cheng Y.F."/>
            <person name="Bauer S."/>
            <person name="Grigoriev I."/>
            <person name="Gladden J.M."/>
            <person name="Simmons B.A."/>
            <person name="Brem R."/>
            <person name="Arkin A.P."/>
            <person name="Skerker J.M."/>
        </authorList>
    </citation>
    <scope>NUCLEOTIDE SEQUENCE [LARGE SCALE GENOMIC DNA]</scope>
    <source>
        <strain evidence="5 7">NBRC 0880</strain>
    </source>
</reference>
<feature type="compositionally biased region" description="Low complexity" evidence="1">
    <location>
        <begin position="587"/>
        <end position="601"/>
    </location>
</feature>
<dbReference type="GO" id="GO:0003676">
    <property type="term" value="F:nucleic acid binding"/>
    <property type="evidence" value="ECO:0007669"/>
    <property type="project" value="InterPro"/>
</dbReference>
<name>A0A0K3CBU2_RHOTO</name>
<dbReference type="Pfam" id="PF23726">
    <property type="entry name" value="Beta-prop_RSE1_2nd"/>
    <property type="match status" value="1"/>
</dbReference>
<dbReference type="InterPro" id="IPR058543">
    <property type="entry name" value="Beta-prop_RSE1/DDB1/CPSF1_2nd"/>
</dbReference>
<evidence type="ECO:0000259" key="3">
    <source>
        <dbReference type="Pfam" id="PF23726"/>
    </source>
</evidence>
<feature type="compositionally biased region" description="Basic and acidic residues" evidence="1">
    <location>
        <begin position="535"/>
        <end position="545"/>
    </location>
</feature>
<gene>
    <name evidence="4" type="primary">FGENESH: predicted gene_6.2</name>
    <name evidence="5" type="ORF">AAT19DRAFT_14475</name>
    <name evidence="4" type="ORF">BN2166_0030800</name>
</gene>
<accession>A0A0K3CBU2</accession>
<dbReference type="PANTHER" id="PTHR10644">
    <property type="entry name" value="DNA REPAIR/RNA PROCESSING CPSF FAMILY"/>
    <property type="match status" value="1"/>
</dbReference>
<feature type="domain" description="RSE1/DDB1/CPSF1 C-terminal" evidence="2">
    <location>
        <begin position="1231"/>
        <end position="1552"/>
    </location>
</feature>
<evidence type="ECO:0000256" key="1">
    <source>
        <dbReference type="SAM" id="MobiDB-lite"/>
    </source>
</evidence>
<feature type="region of interest" description="Disordered" evidence="1">
    <location>
        <begin position="529"/>
        <end position="602"/>
    </location>
</feature>
<dbReference type="Pfam" id="PF03178">
    <property type="entry name" value="CPSF_A"/>
    <property type="match status" value="1"/>
</dbReference>
<dbReference type="EMBL" id="CWKI01000006">
    <property type="protein sequence ID" value="CTR07219.1"/>
    <property type="molecule type" value="Genomic_DNA"/>
</dbReference>
<protein>
    <submittedName>
        <fullName evidence="5">CPSF A subunit region-domain containing protein</fullName>
    </submittedName>
</protein>
<feature type="compositionally biased region" description="Acidic residues" evidence="1">
    <location>
        <begin position="550"/>
        <end position="559"/>
    </location>
</feature>
<dbReference type="OMA" id="GQVTQGW"/>
<dbReference type="InterPro" id="IPR004871">
    <property type="entry name" value="RSE1/DDB1/CPSF1_C"/>
</dbReference>
<dbReference type="STRING" id="5286.A0A0K3CBU2"/>
<dbReference type="InterPro" id="IPR015943">
    <property type="entry name" value="WD40/YVTN_repeat-like_dom_sf"/>
</dbReference>
<feature type="compositionally biased region" description="Low complexity" evidence="1">
    <location>
        <begin position="562"/>
        <end position="577"/>
    </location>
</feature>
<organism evidence="4 6">
    <name type="scientific">Rhodotorula toruloides</name>
    <name type="common">Yeast</name>
    <name type="synonym">Rhodosporidium toruloides</name>
    <dbReference type="NCBI Taxonomy" id="5286"/>
    <lineage>
        <taxon>Eukaryota</taxon>
        <taxon>Fungi</taxon>
        <taxon>Dikarya</taxon>
        <taxon>Basidiomycota</taxon>
        <taxon>Pucciniomycotina</taxon>
        <taxon>Microbotryomycetes</taxon>
        <taxon>Sporidiobolales</taxon>
        <taxon>Sporidiobolaceae</taxon>
        <taxon>Rhodotorula</taxon>
    </lineage>
</organism>
<feature type="domain" description="RSE1/DDB1/CPSF1 second beta-propeller" evidence="3">
    <location>
        <begin position="740"/>
        <end position="1118"/>
    </location>
</feature>